<evidence type="ECO:0000259" key="1">
    <source>
        <dbReference type="Pfam" id="PF12969"/>
    </source>
</evidence>
<feature type="domain" description="DUF3857" evidence="1">
    <location>
        <begin position="61"/>
        <end position="184"/>
    </location>
</feature>
<dbReference type="Gene3D" id="2.60.120.1130">
    <property type="match status" value="1"/>
</dbReference>
<evidence type="ECO:0000313" key="3">
    <source>
        <dbReference type="Proteomes" id="UP001207918"/>
    </source>
</evidence>
<keyword evidence="3" id="KW-1185">Reference proteome</keyword>
<proteinExistence type="predicted"/>
<evidence type="ECO:0000313" key="2">
    <source>
        <dbReference type="EMBL" id="MCW9707725.1"/>
    </source>
</evidence>
<dbReference type="InterPro" id="IPR024618">
    <property type="entry name" value="DUF3857"/>
</dbReference>
<dbReference type="Proteomes" id="UP001207918">
    <property type="component" value="Unassembled WGS sequence"/>
</dbReference>
<dbReference type="RefSeq" id="WP_265766515.1">
    <property type="nucleotide sequence ID" value="NZ_JAGGJA010000008.1"/>
</dbReference>
<sequence length="644" mass="73083">MSFSLADAQDGSVDAEFGVIPDSLFNITAPSNSQTYPYIVTNKEMDVSFQESGGGIMAVLKHHTRLKIFDASAREASVVTIPYYFEDNMEQLSDIQGITYLPNGERHRLDEGAIRTININSRYNVKEFTMPNVEDGAVVEYSYVVQRRYIEELPDFYLSQKVPTSHAKVEITYPQYLRYEGVIENYDSQVQHDFAYVDTSSVPKIFTLPRPDPVVTERWVASEIPAVEQEVFISSLDDYRGQIKFILSAFGLPRQQLDTSWEVVVAKLRRNTNPLEAIKRYSYARSIGDSLARSLQGISRLALQDSIYRYVNDRMNFSEAYAPYSTESDSAVLAAQAMGQAAINQTLLAMLRGAGITAYPVLTSTRSFGTISKDFPSFYQFNALAIQSEVEGQKYMMDASFPYSQPNLIPTEMSSGRGLIMKEDSFSWVSMQADKSSFDIRVEVDAQLQPNGTLSGRVISYQDGYPGQLIRQKKADGASDLDIFKQTLFDGYSQVTADSLRIRNLQNYARPVEIRATFAIENYATSFTDGLEFNPMVVGYLRQNPFEDKQRDLPVTLDAPEHLDVSYSIRLPRGFTVGEQLLDKNIGLPGARFEERYNSTANTLQYDFRIDISQNKFAPDRYPRLLDLYNRWVQLSNSTWLIRR</sequence>
<comment type="caution">
    <text evidence="2">The sequence shown here is derived from an EMBL/GenBank/DDBJ whole genome shotgun (WGS) entry which is preliminary data.</text>
</comment>
<name>A0ABT3PPD5_9BACT</name>
<accession>A0ABT3PPD5</accession>
<organism evidence="2 3">
    <name type="scientific">Fodinibius salsisoli</name>
    <dbReference type="NCBI Taxonomy" id="2820877"/>
    <lineage>
        <taxon>Bacteria</taxon>
        <taxon>Pseudomonadati</taxon>
        <taxon>Balneolota</taxon>
        <taxon>Balneolia</taxon>
        <taxon>Balneolales</taxon>
        <taxon>Balneolaceae</taxon>
        <taxon>Fodinibius</taxon>
    </lineage>
</organism>
<dbReference type="EMBL" id="JAGGJA010000008">
    <property type="protein sequence ID" value="MCW9707725.1"/>
    <property type="molecule type" value="Genomic_DNA"/>
</dbReference>
<gene>
    <name evidence="2" type="ORF">J6I44_12730</name>
</gene>
<reference evidence="2 3" key="1">
    <citation type="submission" date="2021-03" db="EMBL/GenBank/DDBJ databases">
        <title>Aliifodinibius sp. nov., a new bacterium isolated from saline soil.</title>
        <authorList>
            <person name="Galisteo C."/>
            <person name="De La Haba R."/>
            <person name="Sanchez-Porro C."/>
            <person name="Ventosa A."/>
        </authorList>
    </citation>
    <scope>NUCLEOTIDE SEQUENCE [LARGE SCALE GENOMIC DNA]</scope>
    <source>
        <strain evidence="2 3">1BSP15-2V2</strain>
    </source>
</reference>
<dbReference type="Pfam" id="PF12969">
    <property type="entry name" value="DUF3857"/>
    <property type="match status" value="1"/>
</dbReference>
<dbReference type="Gene3D" id="3.10.620.30">
    <property type="match status" value="1"/>
</dbReference>
<dbReference type="Gene3D" id="2.60.40.3140">
    <property type="match status" value="1"/>
</dbReference>
<protein>
    <submittedName>
        <fullName evidence="2">DUF3857 domain-containing protein</fullName>
    </submittedName>
</protein>